<evidence type="ECO:0008006" key="4">
    <source>
        <dbReference type="Google" id="ProtNLM"/>
    </source>
</evidence>
<protein>
    <recommendedName>
        <fullName evidence="4">ABC-transporter type IV</fullName>
    </recommendedName>
</protein>
<feature type="transmembrane region" description="Helical" evidence="1">
    <location>
        <begin position="108"/>
        <end position="131"/>
    </location>
</feature>
<evidence type="ECO:0000313" key="2">
    <source>
        <dbReference type="EMBL" id="OPX46532.1"/>
    </source>
</evidence>
<keyword evidence="1" id="KW-0812">Transmembrane</keyword>
<dbReference type="OrthoDB" id="9789229at2"/>
<feature type="transmembrane region" description="Helical" evidence="1">
    <location>
        <begin position="64"/>
        <end position="87"/>
    </location>
</feature>
<feature type="transmembrane region" description="Helical" evidence="1">
    <location>
        <begin position="6"/>
        <end position="24"/>
    </location>
</feature>
<dbReference type="Proteomes" id="UP000191448">
    <property type="component" value="Unassembled WGS sequence"/>
</dbReference>
<gene>
    <name evidence="2" type="ORF">CLTHE_27530</name>
</gene>
<comment type="caution">
    <text evidence="2">The sequence shown here is derived from an EMBL/GenBank/DDBJ whole genome shotgun (WGS) entry which is preliminary data.</text>
</comment>
<organism evidence="2 3">
    <name type="scientific">Clostridium thermobutyricum DSM 4928</name>
    <dbReference type="NCBI Taxonomy" id="1121339"/>
    <lineage>
        <taxon>Bacteria</taxon>
        <taxon>Bacillati</taxon>
        <taxon>Bacillota</taxon>
        <taxon>Clostridia</taxon>
        <taxon>Eubacteriales</taxon>
        <taxon>Clostridiaceae</taxon>
        <taxon>Clostridium</taxon>
    </lineage>
</organism>
<feature type="transmembrane region" description="Helical" evidence="1">
    <location>
        <begin position="36"/>
        <end position="58"/>
    </location>
</feature>
<feature type="transmembrane region" description="Helical" evidence="1">
    <location>
        <begin position="143"/>
        <end position="166"/>
    </location>
</feature>
<reference evidence="2 3" key="1">
    <citation type="submission" date="2016-02" db="EMBL/GenBank/DDBJ databases">
        <title>Genome sequence of Clostridium thermobutyricum DSM 4928.</title>
        <authorList>
            <person name="Poehlein A."/>
            <person name="Daniel R."/>
        </authorList>
    </citation>
    <scope>NUCLEOTIDE SEQUENCE [LARGE SCALE GENOMIC DNA]</scope>
    <source>
        <strain evidence="2 3">DSM 4928</strain>
    </source>
</reference>
<evidence type="ECO:0000256" key="1">
    <source>
        <dbReference type="SAM" id="Phobius"/>
    </source>
</evidence>
<accession>A0A1V4SRP3</accession>
<name>A0A1V4SRP3_9CLOT</name>
<sequence length="189" mass="21873">MDINTIVLAFFIYSFLGWCTEVVYQYFKHKVFINRGFLNGPFCPIYGFCALLIITCLSDVHLNFIWLFILTSVLTSVVEYATSFFLEKFFALKWWDYTEDPFNLHGRICFHFSLAWGLASVFLVKVLNPFIISSIGDITSNVLGFLAIIVVTYLSLDFCVTLYTLIMEKINGRRKAFLGNTDDFDYTNK</sequence>
<proteinExistence type="predicted"/>
<keyword evidence="1" id="KW-1133">Transmembrane helix</keyword>
<evidence type="ECO:0000313" key="3">
    <source>
        <dbReference type="Proteomes" id="UP000191448"/>
    </source>
</evidence>
<keyword evidence="1" id="KW-0472">Membrane</keyword>
<dbReference type="AlphaFoldDB" id="A0A1V4SRP3"/>
<dbReference type="InterPro" id="IPR010540">
    <property type="entry name" value="CmpB_TMEM229"/>
</dbReference>
<dbReference type="EMBL" id="LTAY01000081">
    <property type="protein sequence ID" value="OPX46532.1"/>
    <property type="molecule type" value="Genomic_DNA"/>
</dbReference>
<dbReference type="Pfam" id="PF06541">
    <property type="entry name" value="ABC_trans_CmpB"/>
    <property type="match status" value="1"/>
</dbReference>
<dbReference type="RefSeq" id="WP_002598178.1">
    <property type="nucleotide sequence ID" value="NZ_LTAY01000081.1"/>
</dbReference>